<reference evidence="1 2" key="1">
    <citation type="submission" date="2020-06" db="EMBL/GenBank/DDBJ databases">
        <title>Genome mining for natural products.</title>
        <authorList>
            <person name="Zhang B."/>
            <person name="Shi J."/>
            <person name="Ge H."/>
        </authorList>
    </citation>
    <scope>NUCLEOTIDE SEQUENCE [LARGE SCALE GENOMIC DNA]</scope>
    <source>
        <strain evidence="1 2">NA00687</strain>
    </source>
</reference>
<evidence type="ECO:0000313" key="2">
    <source>
        <dbReference type="Proteomes" id="UP000509303"/>
    </source>
</evidence>
<dbReference type="RefSeq" id="WP_176162215.1">
    <property type="nucleotide sequence ID" value="NZ_CP054929.1"/>
</dbReference>
<dbReference type="EMBL" id="CP054929">
    <property type="protein sequence ID" value="QKW50479.1"/>
    <property type="molecule type" value="Genomic_DNA"/>
</dbReference>
<dbReference type="AlphaFoldDB" id="A0A7H8N7S7"/>
<gene>
    <name evidence="1" type="ORF">HUT08_14130</name>
</gene>
<accession>A0A7H8N7S7</accession>
<sequence>MKYTRTMTVKVYRKRPQEEPDSTGSLLTFRIDPELVTRGELEYQHRAAAWGACRCPRHRDAGGGGEVA</sequence>
<name>A0A7H8N7S7_9ACTN</name>
<proteinExistence type="predicted"/>
<protein>
    <submittedName>
        <fullName evidence="1">Uncharacterized protein</fullName>
    </submittedName>
</protein>
<dbReference type="Proteomes" id="UP000509303">
    <property type="component" value="Chromosome"/>
</dbReference>
<keyword evidence="2" id="KW-1185">Reference proteome</keyword>
<organism evidence="1 2">
    <name type="scientific">Streptomyces buecherae</name>
    <dbReference type="NCBI Taxonomy" id="2763006"/>
    <lineage>
        <taxon>Bacteria</taxon>
        <taxon>Bacillati</taxon>
        <taxon>Actinomycetota</taxon>
        <taxon>Actinomycetes</taxon>
        <taxon>Kitasatosporales</taxon>
        <taxon>Streptomycetaceae</taxon>
        <taxon>Streptomyces</taxon>
    </lineage>
</organism>
<evidence type="ECO:0000313" key="1">
    <source>
        <dbReference type="EMBL" id="QKW50479.1"/>
    </source>
</evidence>